<keyword evidence="1" id="KW-0812">Transmembrane</keyword>
<feature type="transmembrane region" description="Helical" evidence="1">
    <location>
        <begin position="77"/>
        <end position="99"/>
    </location>
</feature>
<dbReference type="EMBL" id="AP024169">
    <property type="protein sequence ID" value="BCN32161.1"/>
    <property type="molecule type" value="Genomic_DNA"/>
</dbReference>
<keyword evidence="1" id="KW-1133">Transmembrane helix</keyword>
<reference evidence="3 4" key="1">
    <citation type="submission" date="2020-11" db="EMBL/GenBank/DDBJ databases">
        <title>Draft genome sequencing of a Lachnospiraceae strain isolated from anoxic soil subjected to BSD treatment.</title>
        <authorList>
            <person name="Uek A."/>
            <person name="Tonouchi A."/>
        </authorList>
    </citation>
    <scope>NUCLEOTIDE SEQUENCE [LARGE SCALE GENOMIC DNA]</scope>
    <source>
        <strain evidence="3 4">TB5</strain>
    </source>
</reference>
<keyword evidence="1" id="KW-0472">Membrane</keyword>
<dbReference type="Gene3D" id="2.40.50.140">
    <property type="entry name" value="Nucleic acid-binding proteins"/>
    <property type="match status" value="1"/>
</dbReference>
<dbReference type="InterPro" id="IPR012340">
    <property type="entry name" value="NA-bd_OB-fold"/>
</dbReference>
<keyword evidence="4" id="KW-1185">Reference proteome</keyword>
<dbReference type="Pfam" id="PF25842">
    <property type="entry name" value="NfeD_TM"/>
    <property type="match status" value="1"/>
</dbReference>
<evidence type="ECO:0000256" key="1">
    <source>
        <dbReference type="SAM" id="Phobius"/>
    </source>
</evidence>
<gene>
    <name evidence="3" type="ORF">bsdtb5_34560</name>
</gene>
<dbReference type="AlphaFoldDB" id="A0A7R7EP25"/>
<evidence type="ECO:0000259" key="2">
    <source>
        <dbReference type="Pfam" id="PF25842"/>
    </source>
</evidence>
<dbReference type="Proteomes" id="UP000595897">
    <property type="component" value="Chromosome"/>
</dbReference>
<evidence type="ECO:0000313" key="4">
    <source>
        <dbReference type="Proteomes" id="UP000595897"/>
    </source>
</evidence>
<dbReference type="KEGG" id="ahb:bsdtb5_34560"/>
<protein>
    <recommendedName>
        <fullName evidence="2">Membrane protein NfeD2 N-terminal transmembrane domain-containing protein</fullName>
    </recommendedName>
</protein>
<sequence>MYQFFLVCFLVGVILTVVSFILGHLFEIFGIDGLDFDLHFFGIDLFLPMSPLVYLLFLVVFGGMGMILINMHMGLSILFISIVSFLIAALIAYFVYHFIIKPLKKAQNTSAADKEELIGIRAAVSETIPANSYGEIKYLIHGNSYVAPAKATTEVEIKAGSNVVICWIKDYVFYVASIDI</sequence>
<proteinExistence type="predicted"/>
<dbReference type="InterPro" id="IPR058653">
    <property type="entry name" value="NfeD2_TM"/>
</dbReference>
<feature type="transmembrane region" description="Helical" evidence="1">
    <location>
        <begin position="7"/>
        <end position="31"/>
    </location>
</feature>
<feature type="transmembrane region" description="Helical" evidence="1">
    <location>
        <begin position="51"/>
        <end position="70"/>
    </location>
</feature>
<name>A0A7R7EP25_9FIRM</name>
<dbReference type="RefSeq" id="WP_271713231.1">
    <property type="nucleotide sequence ID" value="NZ_AP024169.1"/>
</dbReference>
<organism evidence="3 4">
    <name type="scientific">Anaeromicropila herbilytica</name>
    <dbReference type="NCBI Taxonomy" id="2785025"/>
    <lineage>
        <taxon>Bacteria</taxon>
        <taxon>Bacillati</taxon>
        <taxon>Bacillota</taxon>
        <taxon>Clostridia</taxon>
        <taxon>Lachnospirales</taxon>
        <taxon>Lachnospiraceae</taxon>
        <taxon>Anaeromicropila</taxon>
    </lineage>
</organism>
<evidence type="ECO:0000313" key="3">
    <source>
        <dbReference type="EMBL" id="BCN32161.1"/>
    </source>
</evidence>
<accession>A0A7R7EP25</accession>
<feature type="domain" description="Membrane protein NfeD2 N-terminal transmembrane" evidence="2">
    <location>
        <begin position="2"/>
        <end position="108"/>
    </location>
</feature>